<name>A0A8B9H126_ASTMX</name>
<protein>
    <submittedName>
        <fullName evidence="2">Thiosulfate sulfurtransferase/rhodanese-like domain-containing protein 1</fullName>
    </submittedName>
</protein>
<dbReference type="PANTHER" id="PTHR44086">
    <property type="entry name" value="THIOSULFATE SULFURTRANSFERASE RDL2, MITOCHONDRIAL-RELATED"/>
    <property type="match status" value="1"/>
</dbReference>
<reference evidence="2" key="1">
    <citation type="submission" date="2025-08" db="UniProtKB">
        <authorList>
            <consortium name="Ensembl"/>
        </authorList>
    </citation>
    <scope>IDENTIFICATION</scope>
</reference>
<proteinExistence type="predicted"/>
<dbReference type="Gene3D" id="3.40.250.10">
    <property type="entry name" value="Rhodanese-like domain"/>
    <property type="match status" value="1"/>
</dbReference>
<dbReference type="InterPro" id="IPR001763">
    <property type="entry name" value="Rhodanese-like_dom"/>
</dbReference>
<dbReference type="SMART" id="SM00450">
    <property type="entry name" value="RHOD"/>
    <property type="match status" value="1"/>
</dbReference>
<evidence type="ECO:0000313" key="3">
    <source>
        <dbReference type="Proteomes" id="UP000694621"/>
    </source>
</evidence>
<feature type="domain" description="Rhodanese" evidence="1">
    <location>
        <begin position="60"/>
        <end position="154"/>
    </location>
</feature>
<dbReference type="Ensembl" id="ENSAMXT00005003898.1">
    <property type="protein sequence ID" value="ENSAMXP00005003396.1"/>
    <property type="gene ID" value="ENSAMXG00005002156.1"/>
</dbReference>
<sequence length="189" mass="21156">MTVFPALRRISAAIKPVFSVYCHGGLASVRGLRTSAVSFNPDPSNPDYVVTREQLKAMLASHSVQLFDIRNRDEFQAGHIAGSVNIPLDQLEESLKLSSKTFEKCFKVKAPKKEDDNIVFHCQRGRRSLTALDIAWRLGFSRQATHHLYSLSTPQWPLLSLTKACNLCLSGHVTMLEDTVNGQSWRNSN</sequence>
<dbReference type="SUPFAM" id="SSF52821">
    <property type="entry name" value="Rhodanese/Cell cycle control phosphatase"/>
    <property type="match status" value="1"/>
</dbReference>
<dbReference type="InterPro" id="IPR036873">
    <property type="entry name" value="Rhodanese-like_dom_sf"/>
</dbReference>
<dbReference type="AlphaFoldDB" id="A0A8B9H126"/>
<evidence type="ECO:0000259" key="1">
    <source>
        <dbReference type="PROSITE" id="PS50206"/>
    </source>
</evidence>
<evidence type="ECO:0000313" key="2">
    <source>
        <dbReference type="Ensembl" id="ENSAMXP00005003396.1"/>
    </source>
</evidence>
<dbReference type="Pfam" id="PF00581">
    <property type="entry name" value="Rhodanese"/>
    <property type="match status" value="1"/>
</dbReference>
<dbReference type="OrthoDB" id="566238at2759"/>
<accession>A0A8B9H126</accession>
<dbReference type="PANTHER" id="PTHR44086:SF4">
    <property type="entry name" value="THIOSULFATE SULFURTRANSFERASE_RHODANESE-LIKE DOMAIN-CONTAINING PROTEIN 1-RELATED"/>
    <property type="match status" value="1"/>
</dbReference>
<organism evidence="2 3">
    <name type="scientific">Astyanax mexicanus</name>
    <name type="common">Blind cave fish</name>
    <name type="synonym">Astyanax fasciatus mexicanus</name>
    <dbReference type="NCBI Taxonomy" id="7994"/>
    <lineage>
        <taxon>Eukaryota</taxon>
        <taxon>Metazoa</taxon>
        <taxon>Chordata</taxon>
        <taxon>Craniata</taxon>
        <taxon>Vertebrata</taxon>
        <taxon>Euteleostomi</taxon>
        <taxon>Actinopterygii</taxon>
        <taxon>Neopterygii</taxon>
        <taxon>Teleostei</taxon>
        <taxon>Ostariophysi</taxon>
        <taxon>Characiformes</taxon>
        <taxon>Characoidei</taxon>
        <taxon>Acestrorhamphidae</taxon>
        <taxon>Acestrorhamphinae</taxon>
        <taxon>Astyanax</taxon>
    </lineage>
</organism>
<dbReference type="Proteomes" id="UP000694621">
    <property type="component" value="Unplaced"/>
</dbReference>
<dbReference type="PROSITE" id="PS50206">
    <property type="entry name" value="RHODANESE_3"/>
    <property type="match status" value="1"/>
</dbReference>